<dbReference type="NCBIfam" id="TIGR00800">
    <property type="entry name" value="ncs1"/>
    <property type="match status" value="1"/>
</dbReference>
<feature type="transmembrane region" description="Helical" evidence="6">
    <location>
        <begin position="182"/>
        <end position="202"/>
    </location>
</feature>
<evidence type="ECO:0000313" key="8">
    <source>
        <dbReference type="Proteomes" id="UP000807025"/>
    </source>
</evidence>
<feature type="transmembrane region" description="Helical" evidence="6">
    <location>
        <begin position="256"/>
        <end position="279"/>
    </location>
</feature>
<keyword evidence="5 6" id="KW-0472">Membrane</keyword>
<dbReference type="GO" id="GO:0015205">
    <property type="term" value="F:nucleobase transmembrane transporter activity"/>
    <property type="evidence" value="ECO:0007669"/>
    <property type="project" value="TreeGrafter"/>
</dbReference>
<evidence type="ECO:0000256" key="2">
    <source>
        <dbReference type="ARBA" id="ARBA00008974"/>
    </source>
</evidence>
<dbReference type="AlphaFoldDB" id="A0A9P5ZYK2"/>
<dbReference type="InterPro" id="IPR045225">
    <property type="entry name" value="Uracil/uridine/allantoin_perm"/>
</dbReference>
<organism evidence="7 8">
    <name type="scientific">Pleurotus eryngii</name>
    <name type="common">Boletus of the steppes</name>
    <dbReference type="NCBI Taxonomy" id="5323"/>
    <lineage>
        <taxon>Eukaryota</taxon>
        <taxon>Fungi</taxon>
        <taxon>Dikarya</taxon>
        <taxon>Basidiomycota</taxon>
        <taxon>Agaricomycotina</taxon>
        <taxon>Agaricomycetes</taxon>
        <taxon>Agaricomycetidae</taxon>
        <taxon>Agaricales</taxon>
        <taxon>Pleurotineae</taxon>
        <taxon>Pleurotaceae</taxon>
        <taxon>Pleurotus</taxon>
    </lineage>
</organism>
<dbReference type="InterPro" id="IPR012681">
    <property type="entry name" value="NCS1"/>
</dbReference>
<evidence type="ECO:0000256" key="4">
    <source>
        <dbReference type="ARBA" id="ARBA00022989"/>
    </source>
</evidence>
<protein>
    <submittedName>
        <fullName evidence="7">NCS1 nucleoside transporter family</fullName>
    </submittedName>
</protein>
<dbReference type="Proteomes" id="UP000807025">
    <property type="component" value="Unassembled WGS sequence"/>
</dbReference>
<dbReference type="PANTHER" id="PTHR30618">
    <property type="entry name" value="NCS1 FAMILY PURINE/PYRIMIDINE TRANSPORTER"/>
    <property type="match status" value="1"/>
</dbReference>
<proteinExistence type="inferred from homology"/>
<dbReference type="Gene3D" id="1.10.4160.10">
    <property type="entry name" value="Hydantoin permease"/>
    <property type="match status" value="1"/>
</dbReference>
<feature type="transmembrane region" description="Helical" evidence="6">
    <location>
        <begin position="432"/>
        <end position="449"/>
    </location>
</feature>
<feature type="transmembrane region" description="Helical" evidence="6">
    <location>
        <begin position="461"/>
        <end position="480"/>
    </location>
</feature>
<evidence type="ECO:0000256" key="1">
    <source>
        <dbReference type="ARBA" id="ARBA00004141"/>
    </source>
</evidence>
<gene>
    <name evidence="7" type="ORF">BDN71DRAFT_1482886</name>
</gene>
<dbReference type="OrthoDB" id="2018619at2759"/>
<dbReference type="EMBL" id="MU154566">
    <property type="protein sequence ID" value="KAF9495015.1"/>
    <property type="molecule type" value="Genomic_DNA"/>
</dbReference>
<sequence length="510" mass="55923">MVSAKDVIRRLEVPHEPGLTYSQLFLSNHDLVPVPPEQRTWGSLNFVALWMIVSSMVQLGLSWWQAWICVWLGYGIIAPFIVLNARPGAMFHVTFPVVARTSFGLYGSLWCTFNRGAMACIWYGVQASIGGDCVRVMLTAMWPSVQNIPNHLPASSGTTTRDFMCFFLFWLISLPAICRHLFTLKAIVAPTAGIAFFIWCIVKAKGVGPIIHQPSKLHGSDLAWAMIVSLMSCMSNMAALVVNAPDFASRATSPAAAFLPQLLSVPITFSVVSFTGIIVSSSSETIYGEAIWSPIDLLGRFLDNNPSSATRFGVWFISASFIIAQLGTNISANSISAGCDLTALFPRLINIRRGGYIAAIVGLCMLPWNLLKSSNSFTSYLSAYSVFLSSIAGVMITEYFLIRRGHYRVADLYDTRHDGWYWYTFGFNFRAYAAYISGILINVVGFAGATGRTVPLAATRVYQMSFFTGFGVSCIVYLALSHFFPVLGASKTFEEVDNDKGNAAVTISPI</sequence>
<feature type="transmembrane region" description="Helical" evidence="6">
    <location>
        <begin position="222"/>
        <end position="244"/>
    </location>
</feature>
<evidence type="ECO:0000256" key="5">
    <source>
        <dbReference type="ARBA" id="ARBA00023136"/>
    </source>
</evidence>
<comment type="subcellular location">
    <subcellularLocation>
        <location evidence="1">Membrane</location>
        <topology evidence="1">Multi-pass membrane protein</topology>
    </subcellularLocation>
</comment>
<comment type="caution">
    <text evidence="7">The sequence shown here is derived from an EMBL/GenBank/DDBJ whole genome shotgun (WGS) entry which is preliminary data.</text>
</comment>
<comment type="similarity">
    <text evidence="2">Belongs to the purine-cytosine permease (2.A.39) family.</text>
</comment>
<feature type="transmembrane region" description="Helical" evidence="6">
    <location>
        <begin position="383"/>
        <end position="402"/>
    </location>
</feature>
<feature type="transmembrane region" description="Helical" evidence="6">
    <location>
        <begin position="312"/>
        <end position="332"/>
    </location>
</feature>
<evidence type="ECO:0000256" key="3">
    <source>
        <dbReference type="ARBA" id="ARBA00022692"/>
    </source>
</evidence>
<reference evidence="7" key="1">
    <citation type="submission" date="2020-11" db="EMBL/GenBank/DDBJ databases">
        <authorList>
            <consortium name="DOE Joint Genome Institute"/>
            <person name="Ahrendt S."/>
            <person name="Riley R."/>
            <person name="Andreopoulos W."/>
            <person name="Labutti K."/>
            <person name="Pangilinan J."/>
            <person name="Ruiz-Duenas F.J."/>
            <person name="Barrasa J.M."/>
            <person name="Sanchez-Garcia M."/>
            <person name="Camarero S."/>
            <person name="Miyauchi S."/>
            <person name="Serrano A."/>
            <person name="Linde D."/>
            <person name="Babiker R."/>
            <person name="Drula E."/>
            <person name="Ayuso-Fernandez I."/>
            <person name="Pacheco R."/>
            <person name="Padilla G."/>
            <person name="Ferreira P."/>
            <person name="Barriuso J."/>
            <person name="Kellner H."/>
            <person name="Castanera R."/>
            <person name="Alfaro M."/>
            <person name="Ramirez L."/>
            <person name="Pisabarro A.G."/>
            <person name="Kuo A."/>
            <person name="Tritt A."/>
            <person name="Lipzen A."/>
            <person name="He G."/>
            <person name="Yan M."/>
            <person name="Ng V."/>
            <person name="Cullen D."/>
            <person name="Martin F."/>
            <person name="Rosso M.-N."/>
            <person name="Henrissat B."/>
            <person name="Hibbett D."/>
            <person name="Martinez A.T."/>
            <person name="Grigoriev I.V."/>
        </authorList>
    </citation>
    <scope>NUCLEOTIDE SEQUENCE</scope>
    <source>
        <strain evidence="7">ATCC 90797</strain>
    </source>
</reference>
<keyword evidence="8" id="KW-1185">Reference proteome</keyword>
<keyword evidence="3 6" id="KW-0812">Transmembrane</keyword>
<dbReference type="InterPro" id="IPR001248">
    <property type="entry name" value="Pur-cyt_permease"/>
</dbReference>
<accession>A0A9P5ZYK2</accession>
<name>A0A9P5ZYK2_PLEER</name>
<feature type="transmembrane region" description="Helical" evidence="6">
    <location>
        <begin position="64"/>
        <end position="83"/>
    </location>
</feature>
<feature type="transmembrane region" description="Helical" evidence="6">
    <location>
        <begin position="353"/>
        <end position="371"/>
    </location>
</feature>
<evidence type="ECO:0000256" key="6">
    <source>
        <dbReference type="SAM" id="Phobius"/>
    </source>
</evidence>
<keyword evidence="4 6" id="KW-1133">Transmembrane helix</keyword>
<dbReference type="FunFam" id="1.10.4160.10:FF:000001">
    <property type="entry name" value="Uracil permease, putative"/>
    <property type="match status" value="1"/>
</dbReference>
<dbReference type="PANTHER" id="PTHR30618:SF2">
    <property type="entry name" value="ALLANTOIN PERMEASE-RELATED"/>
    <property type="match status" value="1"/>
</dbReference>
<dbReference type="CDD" id="cd11482">
    <property type="entry name" value="SLC-NCS1sbd_NRT1-like"/>
    <property type="match status" value="1"/>
</dbReference>
<dbReference type="GO" id="GO:0005886">
    <property type="term" value="C:plasma membrane"/>
    <property type="evidence" value="ECO:0007669"/>
    <property type="project" value="TreeGrafter"/>
</dbReference>
<dbReference type="Pfam" id="PF02133">
    <property type="entry name" value="Transp_cyt_pur"/>
    <property type="match status" value="1"/>
</dbReference>
<evidence type="ECO:0000313" key="7">
    <source>
        <dbReference type="EMBL" id="KAF9495015.1"/>
    </source>
</evidence>